<dbReference type="InterPro" id="IPR038987">
    <property type="entry name" value="MoeA-like"/>
</dbReference>
<dbReference type="Gene3D" id="2.40.340.10">
    <property type="entry name" value="MoeA, C-terminal, domain IV"/>
    <property type="match status" value="1"/>
</dbReference>
<dbReference type="InterPro" id="IPR036688">
    <property type="entry name" value="MoeA_C_domain_IV_sf"/>
</dbReference>
<evidence type="ECO:0000313" key="8">
    <source>
        <dbReference type="EMBL" id="HHS29832.1"/>
    </source>
</evidence>
<dbReference type="SUPFAM" id="SSF63867">
    <property type="entry name" value="MoeA C-terminal domain-like"/>
    <property type="match status" value="1"/>
</dbReference>
<dbReference type="Pfam" id="PF03453">
    <property type="entry name" value="MoeA_N"/>
    <property type="match status" value="1"/>
</dbReference>
<dbReference type="NCBIfam" id="NF045515">
    <property type="entry name" value="Glp_gephyrin"/>
    <property type="match status" value="1"/>
</dbReference>
<evidence type="ECO:0000256" key="2">
    <source>
        <dbReference type="ARBA" id="ARBA00005046"/>
    </source>
</evidence>
<comment type="cofactor">
    <cofactor evidence="6">
        <name>Mg(2+)</name>
        <dbReference type="ChEBI" id="CHEBI:18420"/>
    </cofactor>
</comment>
<dbReference type="Gene3D" id="2.170.190.11">
    <property type="entry name" value="Molybdopterin biosynthesis moea protein, domain 3"/>
    <property type="match status" value="1"/>
</dbReference>
<dbReference type="InterPro" id="IPR036135">
    <property type="entry name" value="MoeA_linker/N_sf"/>
</dbReference>
<dbReference type="NCBIfam" id="TIGR00177">
    <property type="entry name" value="molyb_syn"/>
    <property type="match status" value="1"/>
</dbReference>
<feature type="domain" description="MoaB/Mog" evidence="7">
    <location>
        <begin position="187"/>
        <end position="326"/>
    </location>
</feature>
<sequence length="414" mass="43413">MPSLAFFRLKTRDEVLALYPRFSAVGVEDLDLGEAVGRVVAGDLAAGEDLPSFLRASMDGYAVRAADTFGATPGLPQYLEIRGAVPMGKKPEGVVAPGEAWRIATGGMIPDGADAVVMVEYTNETPEGTLEVRHPVAPGDNVLHPGEDVRGQEPLFPAGRRLRSQDIGLLAALGVTRLRVFLTPRVAVLSSGDEIVPVTKQPGPGQVRDANAFLAAAQVREGRGIPILKGIVPDNREALHAVLAEALTEADLVLISGGSSVGARDLTLKAVEDLPGAEILVHGVAIRPGKPTILADIGGKPLLGLPGHPASAAVVMHVLGQPLLQRLAGRAGKESSWGGTVQARLSRNLAGASGREDFVRVRLRSDNDTLWADPVLGPSGLLSPMVKSDGLVIIPLGVEGLFREDEVTVHLFSE</sequence>
<dbReference type="InterPro" id="IPR008284">
    <property type="entry name" value="MoCF_biosynth_CS"/>
</dbReference>
<keyword evidence="6 8" id="KW-0808">Transferase</keyword>
<evidence type="ECO:0000256" key="4">
    <source>
        <dbReference type="ARBA" id="ARBA00023150"/>
    </source>
</evidence>
<dbReference type="InterPro" id="IPR005110">
    <property type="entry name" value="MoeA_linker/N"/>
</dbReference>
<dbReference type="PROSITE" id="PS01079">
    <property type="entry name" value="MOCF_BIOSYNTHESIS_2"/>
    <property type="match status" value="1"/>
</dbReference>
<dbReference type="EMBL" id="DTGR01000142">
    <property type="protein sequence ID" value="HHS29832.1"/>
    <property type="molecule type" value="Genomic_DNA"/>
</dbReference>
<reference evidence="8" key="1">
    <citation type="journal article" date="2020" name="mSystems">
        <title>Genome- and Community-Level Interaction Insights into Carbon Utilization and Element Cycling Functions of Hydrothermarchaeota in Hydrothermal Sediment.</title>
        <authorList>
            <person name="Zhou Z."/>
            <person name="Liu Y."/>
            <person name="Xu W."/>
            <person name="Pan J."/>
            <person name="Luo Z.H."/>
            <person name="Li M."/>
        </authorList>
    </citation>
    <scope>NUCLEOTIDE SEQUENCE [LARGE SCALE GENOMIC DNA]</scope>
    <source>
        <strain evidence="8">SpSt-767</strain>
    </source>
</reference>
<dbReference type="InterPro" id="IPR005111">
    <property type="entry name" value="MoeA_C_domain_IV"/>
</dbReference>
<accession>A0A7V6A417</accession>
<evidence type="ECO:0000256" key="6">
    <source>
        <dbReference type="RuleBase" id="RU365090"/>
    </source>
</evidence>
<dbReference type="PANTHER" id="PTHR10192:SF5">
    <property type="entry name" value="GEPHYRIN"/>
    <property type="match status" value="1"/>
</dbReference>
<protein>
    <recommendedName>
        <fullName evidence="6">Molybdopterin molybdenumtransferase</fullName>
        <ecNumber evidence="6">2.10.1.1</ecNumber>
    </recommendedName>
</protein>
<comment type="similarity">
    <text evidence="3 6">Belongs to the MoeA family.</text>
</comment>
<dbReference type="Gene3D" id="3.40.980.10">
    <property type="entry name" value="MoaB/Mog-like domain"/>
    <property type="match status" value="1"/>
</dbReference>
<dbReference type="CDD" id="cd00887">
    <property type="entry name" value="MoeA"/>
    <property type="match status" value="1"/>
</dbReference>
<keyword evidence="6" id="KW-0460">Magnesium</keyword>
<keyword evidence="6" id="KW-0479">Metal-binding</keyword>
<dbReference type="Pfam" id="PF00994">
    <property type="entry name" value="MoCF_biosynth"/>
    <property type="match status" value="1"/>
</dbReference>
<dbReference type="PANTHER" id="PTHR10192">
    <property type="entry name" value="MOLYBDOPTERIN BIOSYNTHESIS PROTEIN"/>
    <property type="match status" value="1"/>
</dbReference>
<keyword evidence="4 6" id="KW-0501">Molybdenum cofactor biosynthesis</keyword>
<dbReference type="Gene3D" id="3.90.105.10">
    <property type="entry name" value="Molybdopterin biosynthesis moea protein, domain 2"/>
    <property type="match status" value="1"/>
</dbReference>
<evidence type="ECO:0000256" key="3">
    <source>
        <dbReference type="ARBA" id="ARBA00010763"/>
    </source>
</evidence>
<comment type="catalytic activity">
    <reaction evidence="5">
        <text>adenylyl-molybdopterin + molybdate = Mo-molybdopterin + AMP + H(+)</text>
        <dbReference type="Rhea" id="RHEA:35047"/>
        <dbReference type="ChEBI" id="CHEBI:15378"/>
        <dbReference type="ChEBI" id="CHEBI:36264"/>
        <dbReference type="ChEBI" id="CHEBI:62727"/>
        <dbReference type="ChEBI" id="CHEBI:71302"/>
        <dbReference type="ChEBI" id="CHEBI:456215"/>
        <dbReference type="EC" id="2.10.1.1"/>
    </reaction>
</comment>
<comment type="caution">
    <text evidence="8">The sequence shown here is derived from an EMBL/GenBank/DDBJ whole genome shotgun (WGS) entry which is preliminary data.</text>
</comment>
<dbReference type="InterPro" id="IPR001453">
    <property type="entry name" value="MoaB/Mog_dom"/>
</dbReference>
<dbReference type="InterPro" id="IPR036425">
    <property type="entry name" value="MoaB/Mog-like_dom_sf"/>
</dbReference>
<evidence type="ECO:0000256" key="1">
    <source>
        <dbReference type="ARBA" id="ARBA00002901"/>
    </source>
</evidence>
<name>A0A7V6A417_9BACT</name>
<dbReference type="GO" id="GO:0046872">
    <property type="term" value="F:metal ion binding"/>
    <property type="evidence" value="ECO:0007669"/>
    <property type="project" value="UniProtKB-UniRule"/>
</dbReference>
<dbReference type="SUPFAM" id="SSF53218">
    <property type="entry name" value="Molybdenum cofactor biosynthesis proteins"/>
    <property type="match status" value="1"/>
</dbReference>
<keyword evidence="6" id="KW-0500">Molybdenum</keyword>
<dbReference type="UniPathway" id="UPA00344"/>
<dbReference type="GO" id="GO:0006777">
    <property type="term" value="P:Mo-molybdopterin cofactor biosynthetic process"/>
    <property type="evidence" value="ECO:0007669"/>
    <property type="project" value="UniProtKB-UniRule"/>
</dbReference>
<proteinExistence type="inferred from homology"/>
<dbReference type="GO" id="GO:0061599">
    <property type="term" value="F:molybdopterin molybdotransferase activity"/>
    <property type="evidence" value="ECO:0007669"/>
    <property type="project" value="UniProtKB-UniRule"/>
</dbReference>
<dbReference type="AlphaFoldDB" id="A0A7V6A417"/>
<dbReference type="SUPFAM" id="SSF63882">
    <property type="entry name" value="MoeA N-terminal region -like"/>
    <property type="match status" value="1"/>
</dbReference>
<evidence type="ECO:0000256" key="5">
    <source>
        <dbReference type="ARBA" id="ARBA00047317"/>
    </source>
</evidence>
<dbReference type="Pfam" id="PF03454">
    <property type="entry name" value="MoeA_C"/>
    <property type="match status" value="1"/>
</dbReference>
<evidence type="ECO:0000259" key="7">
    <source>
        <dbReference type="SMART" id="SM00852"/>
    </source>
</evidence>
<comment type="pathway">
    <text evidence="2 6">Cofactor biosynthesis; molybdopterin biosynthesis.</text>
</comment>
<comment type="function">
    <text evidence="1 6">Catalyzes the insertion of molybdate into adenylated molybdopterin with the concomitant release of AMP.</text>
</comment>
<gene>
    <name evidence="8" type="ORF">ENV52_09055</name>
</gene>
<dbReference type="SMART" id="SM00852">
    <property type="entry name" value="MoCF_biosynth"/>
    <property type="match status" value="1"/>
</dbReference>
<dbReference type="GO" id="GO:0005829">
    <property type="term" value="C:cytosol"/>
    <property type="evidence" value="ECO:0007669"/>
    <property type="project" value="TreeGrafter"/>
</dbReference>
<dbReference type="EC" id="2.10.1.1" evidence="6"/>
<organism evidence="8">
    <name type="scientific">Desulfobacca acetoxidans</name>
    <dbReference type="NCBI Taxonomy" id="60893"/>
    <lineage>
        <taxon>Bacteria</taxon>
        <taxon>Pseudomonadati</taxon>
        <taxon>Thermodesulfobacteriota</taxon>
        <taxon>Desulfobaccia</taxon>
        <taxon>Desulfobaccales</taxon>
        <taxon>Desulfobaccaceae</taxon>
        <taxon>Desulfobacca</taxon>
    </lineage>
</organism>